<dbReference type="OrthoDB" id="2873672at2"/>
<proteinExistence type="predicted"/>
<dbReference type="AlphaFoldDB" id="A0A502FKQ0"/>
<dbReference type="RefSeq" id="WP_140653055.1">
    <property type="nucleotide sequence ID" value="NZ_RCZB01000001.1"/>
</dbReference>
<keyword evidence="1" id="KW-0812">Transmembrane</keyword>
<keyword evidence="4" id="KW-1185">Reference proteome</keyword>
<reference evidence="3 4" key="1">
    <citation type="journal article" date="2019" name="Environ. Microbiol.">
        <title>Species interactions and distinct microbial communities in high Arctic permafrost affected cryosols are associated with the CH4 and CO2 gas fluxes.</title>
        <authorList>
            <person name="Altshuler I."/>
            <person name="Hamel J."/>
            <person name="Turney S."/>
            <person name="Magnuson E."/>
            <person name="Levesque R."/>
            <person name="Greer C."/>
            <person name="Whyte L.G."/>
        </authorList>
    </citation>
    <scope>NUCLEOTIDE SEQUENCE [LARGE SCALE GENOMIC DNA]</scope>
    <source>
        <strain evidence="3 4">S13Y</strain>
    </source>
</reference>
<keyword evidence="1" id="KW-0472">Membrane</keyword>
<comment type="caution">
    <text evidence="3">The sequence shown here is derived from an EMBL/GenBank/DDBJ whole genome shotgun (WGS) entry which is preliminary data.</text>
</comment>
<feature type="domain" description="DUF2231" evidence="2">
    <location>
        <begin position="22"/>
        <end position="129"/>
    </location>
</feature>
<dbReference type="PIRSF" id="PIRSF029509">
    <property type="entry name" value="UCP029509"/>
    <property type="match status" value="1"/>
</dbReference>
<evidence type="ECO:0000313" key="4">
    <source>
        <dbReference type="Proteomes" id="UP000319486"/>
    </source>
</evidence>
<keyword evidence="1" id="KW-1133">Transmembrane helix</keyword>
<sequence length="147" mass="16168">MSSRTAPRRSVVANAIYGLLNPIPFGFFVAALIFDIIYARSAEVMWGKGAAWLIVFGLLFAVIPRLINLVQVWITGRRYSTSTDKLDFWLNLCAIVAAIFNAFMHSRDAYAVVPAGVWLSVCTVILLSIAHIVIAVQHSASGDFVHD</sequence>
<dbReference type="Proteomes" id="UP000319486">
    <property type="component" value="Unassembled WGS sequence"/>
</dbReference>
<feature type="transmembrane region" description="Helical" evidence="1">
    <location>
        <begin position="86"/>
        <end position="104"/>
    </location>
</feature>
<gene>
    <name evidence="3" type="ORF">EAH88_11030</name>
</gene>
<accession>A0A502FKQ0</accession>
<evidence type="ECO:0000259" key="2">
    <source>
        <dbReference type="Pfam" id="PF09990"/>
    </source>
</evidence>
<name>A0A502FKQ0_9GAMM</name>
<dbReference type="InterPro" id="IPR019251">
    <property type="entry name" value="DUF2231_TM"/>
</dbReference>
<dbReference type="InterPro" id="IPR016923">
    <property type="entry name" value="UCP029509"/>
</dbReference>
<evidence type="ECO:0000313" key="3">
    <source>
        <dbReference type="EMBL" id="TPG08181.1"/>
    </source>
</evidence>
<dbReference type="EMBL" id="RCZO01000006">
    <property type="protein sequence ID" value="TPG08181.1"/>
    <property type="molecule type" value="Genomic_DNA"/>
</dbReference>
<organism evidence="3 4">
    <name type="scientific">Rhodanobacter glycinis</name>
    <dbReference type="NCBI Taxonomy" id="582702"/>
    <lineage>
        <taxon>Bacteria</taxon>
        <taxon>Pseudomonadati</taxon>
        <taxon>Pseudomonadota</taxon>
        <taxon>Gammaproteobacteria</taxon>
        <taxon>Lysobacterales</taxon>
        <taxon>Rhodanobacteraceae</taxon>
        <taxon>Rhodanobacter</taxon>
    </lineage>
</organism>
<evidence type="ECO:0000256" key="1">
    <source>
        <dbReference type="SAM" id="Phobius"/>
    </source>
</evidence>
<feature type="transmembrane region" description="Helical" evidence="1">
    <location>
        <begin position="12"/>
        <end position="38"/>
    </location>
</feature>
<protein>
    <recommendedName>
        <fullName evidence="2">DUF2231 domain-containing protein</fullName>
    </recommendedName>
</protein>
<dbReference type="Pfam" id="PF09990">
    <property type="entry name" value="DUF2231"/>
    <property type="match status" value="1"/>
</dbReference>
<feature type="transmembrane region" description="Helical" evidence="1">
    <location>
        <begin position="116"/>
        <end position="136"/>
    </location>
</feature>
<feature type="transmembrane region" description="Helical" evidence="1">
    <location>
        <begin position="50"/>
        <end position="74"/>
    </location>
</feature>